<dbReference type="PANTHER" id="PTHR11088">
    <property type="entry name" value="TRNA DIMETHYLALLYLTRANSFERASE"/>
    <property type="match status" value="1"/>
</dbReference>
<dbReference type="STRING" id="1797513.A2782_03585"/>
<evidence type="ECO:0000256" key="9">
    <source>
        <dbReference type="ARBA" id="ARBA00049563"/>
    </source>
</evidence>
<keyword evidence="7 10" id="KW-0067">ATP-binding</keyword>
<evidence type="ECO:0000313" key="15">
    <source>
        <dbReference type="Proteomes" id="UP000177967"/>
    </source>
</evidence>
<evidence type="ECO:0000256" key="1">
    <source>
        <dbReference type="ARBA" id="ARBA00001946"/>
    </source>
</evidence>
<dbReference type="InterPro" id="IPR027417">
    <property type="entry name" value="P-loop_NTPase"/>
</dbReference>
<reference evidence="14 15" key="1">
    <citation type="journal article" date="2016" name="Nat. Commun.">
        <title>Thousands of microbial genomes shed light on interconnected biogeochemical processes in an aquifer system.</title>
        <authorList>
            <person name="Anantharaman K."/>
            <person name="Brown C.T."/>
            <person name="Hug L.A."/>
            <person name="Sharon I."/>
            <person name="Castelle C.J."/>
            <person name="Probst A.J."/>
            <person name="Thomas B.C."/>
            <person name="Singh A."/>
            <person name="Wilkins M.J."/>
            <person name="Karaoz U."/>
            <person name="Brodie E.L."/>
            <person name="Williams K.H."/>
            <person name="Hubbard S.S."/>
            <person name="Banfield J.F."/>
        </authorList>
    </citation>
    <scope>NUCLEOTIDE SEQUENCE [LARGE SCALE GENOMIC DNA]</scope>
</reference>
<comment type="caution">
    <text evidence="10">Lacks conserved residue(s) required for the propagation of feature annotation.</text>
</comment>
<evidence type="ECO:0000256" key="3">
    <source>
        <dbReference type="ARBA" id="ARBA00005842"/>
    </source>
</evidence>
<feature type="region of interest" description="Interaction with substrate tRNA" evidence="10">
    <location>
        <begin position="38"/>
        <end position="41"/>
    </location>
</feature>
<feature type="region of interest" description="Interaction with substrate tRNA" evidence="10">
    <location>
        <begin position="179"/>
        <end position="183"/>
    </location>
</feature>
<dbReference type="InterPro" id="IPR018022">
    <property type="entry name" value="IPT"/>
</dbReference>
<evidence type="ECO:0000256" key="4">
    <source>
        <dbReference type="ARBA" id="ARBA00022679"/>
    </source>
</evidence>
<dbReference type="GO" id="GO:0052381">
    <property type="term" value="F:tRNA dimethylallyltransferase activity"/>
    <property type="evidence" value="ECO:0007669"/>
    <property type="project" value="UniProtKB-UniRule"/>
</dbReference>
<dbReference type="PANTHER" id="PTHR11088:SF60">
    <property type="entry name" value="TRNA DIMETHYLALLYLTRANSFERASE"/>
    <property type="match status" value="1"/>
</dbReference>
<dbReference type="NCBIfam" id="TIGR00174">
    <property type="entry name" value="miaA"/>
    <property type="match status" value="1"/>
</dbReference>
<dbReference type="Pfam" id="PF01715">
    <property type="entry name" value="IPPT"/>
    <property type="match status" value="1"/>
</dbReference>
<keyword evidence="5 10" id="KW-0819">tRNA processing</keyword>
<dbReference type="GO" id="GO:0005524">
    <property type="term" value="F:ATP binding"/>
    <property type="evidence" value="ECO:0007669"/>
    <property type="project" value="UniProtKB-UniRule"/>
</dbReference>
<dbReference type="EC" id="2.5.1.75" evidence="10"/>
<sequence length="320" mass="37027">MSIDNEKLLIICGPTGVGKTSLAVKLANKFGGEIVSADSRQVYRKLDVITAKDTDTGVQRKLPWKEEDVPYCWEIDGVPTYLLDVVDPDKEFSVAIYERLAQRAIEFITSRGKLPIIAGGTGLYIKAIVDGIETMRIPPNKELRSQYRFKTAEELFMILSRLDQDFAASLNRSEQKNKQRLIRKIEILQQGVNKKDQQDSNPYNTLFVGLTADKNVLHKRIEKRVKEWMIGGAENEARHLLLENTISTQAASAIVLPVWKEYFEGKTTKRDVKEYWINKDWQYAKRQLTWFKKDKRINWYDISAPGWLGKVEKQVQKWYH</sequence>
<organism evidence="14 15">
    <name type="scientific">Candidatus Blackburnbacteria bacterium RIFCSPHIGHO2_01_FULL_43_15b</name>
    <dbReference type="NCBI Taxonomy" id="1797513"/>
    <lineage>
        <taxon>Bacteria</taxon>
        <taxon>Candidatus Blackburniibacteriota</taxon>
    </lineage>
</organism>
<evidence type="ECO:0000256" key="6">
    <source>
        <dbReference type="ARBA" id="ARBA00022741"/>
    </source>
</evidence>
<evidence type="ECO:0000256" key="2">
    <source>
        <dbReference type="ARBA" id="ARBA00003213"/>
    </source>
</evidence>
<evidence type="ECO:0000256" key="13">
    <source>
        <dbReference type="RuleBase" id="RU003785"/>
    </source>
</evidence>
<dbReference type="SUPFAM" id="SSF52540">
    <property type="entry name" value="P-loop containing nucleoside triphosphate hydrolases"/>
    <property type="match status" value="1"/>
</dbReference>
<dbReference type="InterPro" id="IPR039657">
    <property type="entry name" value="Dimethylallyltransferase"/>
</dbReference>
<evidence type="ECO:0000256" key="10">
    <source>
        <dbReference type="HAMAP-Rule" id="MF_00185"/>
    </source>
</evidence>
<accession>A0A1G1V387</accession>
<comment type="catalytic activity">
    <reaction evidence="9 10 11">
        <text>adenosine(37) in tRNA + dimethylallyl diphosphate = N(6)-dimethylallyladenosine(37) in tRNA + diphosphate</text>
        <dbReference type="Rhea" id="RHEA:26482"/>
        <dbReference type="Rhea" id="RHEA-COMP:10162"/>
        <dbReference type="Rhea" id="RHEA-COMP:10375"/>
        <dbReference type="ChEBI" id="CHEBI:33019"/>
        <dbReference type="ChEBI" id="CHEBI:57623"/>
        <dbReference type="ChEBI" id="CHEBI:74411"/>
        <dbReference type="ChEBI" id="CHEBI:74415"/>
        <dbReference type="EC" id="2.5.1.75"/>
    </reaction>
</comment>
<dbReference type="HAMAP" id="MF_00185">
    <property type="entry name" value="IPP_trans"/>
    <property type="match status" value="1"/>
</dbReference>
<dbReference type="GO" id="GO:0006400">
    <property type="term" value="P:tRNA modification"/>
    <property type="evidence" value="ECO:0007669"/>
    <property type="project" value="TreeGrafter"/>
</dbReference>
<feature type="site" description="Interaction with substrate tRNA" evidence="10">
    <location>
        <position position="144"/>
    </location>
</feature>
<keyword evidence="4 10" id="KW-0808">Transferase</keyword>
<comment type="similarity">
    <text evidence="3 10 13">Belongs to the IPP transferase family.</text>
</comment>
<evidence type="ECO:0000256" key="12">
    <source>
        <dbReference type="RuleBase" id="RU003784"/>
    </source>
</evidence>
<dbReference type="EMBL" id="MHBW01000004">
    <property type="protein sequence ID" value="OGY09840.1"/>
    <property type="molecule type" value="Genomic_DNA"/>
</dbReference>
<keyword evidence="6 10" id="KW-0547">Nucleotide-binding</keyword>
<evidence type="ECO:0000256" key="5">
    <source>
        <dbReference type="ARBA" id="ARBA00022694"/>
    </source>
</evidence>
<feature type="binding site" evidence="10">
    <location>
        <begin position="15"/>
        <end position="20"/>
    </location>
    <ligand>
        <name>substrate</name>
    </ligand>
</feature>
<comment type="function">
    <text evidence="2 10 12">Catalyzes the transfer of a dimethylallyl group onto the adenine at position 37 in tRNAs that read codons beginning with uridine, leading to the formation of N6-(dimethylallyl)adenosine (i(6)A).</text>
</comment>
<dbReference type="Proteomes" id="UP000177967">
    <property type="component" value="Unassembled WGS sequence"/>
</dbReference>
<dbReference type="AlphaFoldDB" id="A0A1G1V387"/>
<feature type="site" description="Interaction with substrate tRNA" evidence="10">
    <location>
        <position position="121"/>
    </location>
</feature>
<evidence type="ECO:0000256" key="7">
    <source>
        <dbReference type="ARBA" id="ARBA00022840"/>
    </source>
</evidence>
<keyword evidence="8 10" id="KW-0460">Magnesium</keyword>
<feature type="binding site" evidence="10">
    <location>
        <begin position="13"/>
        <end position="20"/>
    </location>
    <ligand>
        <name>ATP</name>
        <dbReference type="ChEBI" id="CHEBI:30616"/>
    </ligand>
</feature>
<protein>
    <recommendedName>
        <fullName evidence="10">tRNA dimethylallyltransferase</fullName>
        <ecNumber evidence="10">2.5.1.75</ecNumber>
    </recommendedName>
    <alternativeName>
        <fullName evidence="10">Dimethylallyl diphosphate:tRNA dimethylallyltransferase</fullName>
        <shortName evidence="10">DMAPP:tRNA dimethylallyltransferase</shortName>
        <shortName evidence="10">DMATase</shortName>
    </alternativeName>
    <alternativeName>
        <fullName evidence="10">Isopentenyl-diphosphate:tRNA isopentenyltransferase</fullName>
        <shortName evidence="10">IPP transferase</shortName>
        <shortName evidence="10">IPPT</shortName>
        <shortName evidence="10">IPTase</shortName>
    </alternativeName>
</protein>
<comment type="cofactor">
    <cofactor evidence="1 10">
        <name>Mg(2+)</name>
        <dbReference type="ChEBI" id="CHEBI:18420"/>
    </cofactor>
</comment>
<gene>
    <name evidence="10" type="primary">miaA</name>
    <name evidence="14" type="ORF">A2782_03585</name>
</gene>
<evidence type="ECO:0000256" key="11">
    <source>
        <dbReference type="RuleBase" id="RU003783"/>
    </source>
</evidence>
<evidence type="ECO:0000313" key="14">
    <source>
        <dbReference type="EMBL" id="OGY09840.1"/>
    </source>
</evidence>
<dbReference type="Gene3D" id="3.40.50.300">
    <property type="entry name" value="P-loop containing nucleotide triphosphate hydrolases"/>
    <property type="match status" value="1"/>
</dbReference>
<comment type="subunit">
    <text evidence="10">Monomer.</text>
</comment>
<name>A0A1G1V387_9BACT</name>
<proteinExistence type="inferred from homology"/>
<comment type="caution">
    <text evidence="14">The sequence shown here is derived from an EMBL/GenBank/DDBJ whole genome shotgun (WGS) entry which is preliminary data.</text>
</comment>
<evidence type="ECO:0000256" key="8">
    <source>
        <dbReference type="ARBA" id="ARBA00022842"/>
    </source>
</evidence>